<evidence type="ECO:0000313" key="2">
    <source>
        <dbReference type="Proteomes" id="UP000027920"/>
    </source>
</evidence>
<dbReference type="AlphaFoldDB" id="A0A072PCE5"/>
<dbReference type="GeneID" id="25285582"/>
<dbReference type="InterPro" id="IPR036188">
    <property type="entry name" value="FAD/NAD-bd_sf"/>
</dbReference>
<dbReference type="RefSeq" id="XP_013255820.1">
    <property type="nucleotide sequence ID" value="XM_013400366.1"/>
</dbReference>
<dbReference type="Proteomes" id="UP000027920">
    <property type="component" value="Unassembled WGS sequence"/>
</dbReference>
<dbReference type="HOGENOM" id="CLU_2196964_0_0_1"/>
<dbReference type="OrthoDB" id="3257981at2759"/>
<organism evidence="1 2">
    <name type="scientific">Exophiala aquamarina CBS 119918</name>
    <dbReference type="NCBI Taxonomy" id="1182545"/>
    <lineage>
        <taxon>Eukaryota</taxon>
        <taxon>Fungi</taxon>
        <taxon>Dikarya</taxon>
        <taxon>Ascomycota</taxon>
        <taxon>Pezizomycotina</taxon>
        <taxon>Eurotiomycetes</taxon>
        <taxon>Chaetothyriomycetidae</taxon>
        <taxon>Chaetothyriales</taxon>
        <taxon>Herpotrichiellaceae</taxon>
        <taxon>Exophiala</taxon>
    </lineage>
</organism>
<dbReference type="Gene3D" id="3.50.50.60">
    <property type="entry name" value="FAD/NAD(P)-binding domain"/>
    <property type="match status" value="1"/>
</dbReference>
<keyword evidence="2" id="KW-1185">Reference proteome</keyword>
<reference evidence="1 2" key="1">
    <citation type="submission" date="2013-03" db="EMBL/GenBank/DDBJ databases">
        <title>The Genome Sequence of Exophiala aquamarina CBS 119918.</title>
        <authorList>
            <consortium name="The Broad Institute Genomics Platform"/>
            <person name="Cuomo C."/>
            <person name="de Hoog S."/>
            <person name="Gorbushina A."/>
            <person name="Walker B."/>
            <person name="Young S.K."/>
            <person name="Zeng Q."/>
            <person name="Gargeya S."/>
            <person name="Fitzgerald M."/>
            <person name="Haas B."/>
            <person name="Abouelleil A."/>
            <person name="Allen A.W."/>
            <person name="Alvarado L."/>
            <person name="Arachchi H.M."/>
            <person name="Berlin A.M."/>
            <person name="Chapman S.B."/>
            <person name="Gainer-Dewar J."/>
            <person name="Goldberg J."/>
            <person name="Griggs A."/>
            <person name="Gujja S."/>
            <person name="Hansen M."/>
            <person name="Howarth C."/>
            <person name="Imamovic A."/>
            <person name="Ireland A."/>
            <person name="Larimer J."/>
            <person name="McCowan C."/>
            <person name="Murphy C."/>
            <person name="Pearson M."/>
            <person name="Poon T.W."/>
            <person name="Priest M."/>
            <person name="Roberts A."/>
            <person name="Saif S."/>
            <person name="Shea T."/>
            <person name="Sisk P."/>
            <person name="Sykes S."/>
            <person name="Wortman J."/>
            <person name="Nusbaum C."/>
            <person name="Birren B."/>
        </authorList>
    </citation>
    <scope>NUCLEOTIDE SEQUENCE [LARGE SCALE GENOMIC DNA]</scope>
    <source>
        <strain evidence="1 2">CBS 119918</strain>
    </source>
</reference>
<name>A0A072PCE5_9EURO</name>
<dbReference type="VEuPathDB" id="FungiDB:A1O9_10678"/>
<gene>
    <name evidence="1" type="ORF">A1O9_10678</name>
</gene>
<accession>A0A072PCE5</accession>
<sequence>MPKINGIDEAGKAFPDAFEHSKAYRSPNMSAGKVQNFEVVLGNISASDLISDLFMKSSWTTVSLNAPTERNEQLESVYNLPDVQIQAPVTSTRPTNSITVTFEYGTAH</sequence>
<proteinExistence type="predicted"/>
<comment type="caution">
    <text evidence="1">The sequence shown here is derived from an EMBL/GenBank/DDBJ whole genome shotgun (WGS) entry which is preliminary data.</text>
</comment>
<dbReference type="EMBL" id="AMGV01000014">
    <property type="protein sequence ID" value="KEF53230.1"/>
    <property type="molecule type" value="Genomic_DNA"/>
</dbReference>
<evidence type="ECO:0000313" key="1">
    <source>
        <dbReference type="EMBL" id="KEF53230.1"/>
    </source>
</evidence>
<protein>
    <submittedName>
        <fullName evidence="1">Uncharacterized protein</fullName>
    </submittedName>
</protein>